<keyword evidence="5 6" id="KW-0949">S-adenosyl-L-methionine</keyword>
<dbReference type="InterPro" id="IPR029063">
    <property type="entry name" value="SAM-dependent_MTases_sf"/>
</dbReference>
<comment type="subcellular location">
    <subcellularLocation>
        <location evidence="6">Cytoplasm</location>
    </subcellularLocation>
</comment>
<sequence length="312" mass="35922">MHKPVLLKEVLRYLDPKPRENFIDCTIGFGGHALAILEKNKPDGKVLGIEQSKETLDQLKQKAGSDRIILAQGNFADLKKIIRKNIEISKFQDFKFHGVLLDLGLSSWQIEKSGRGFSFLRDEPLDMRFNSENSEQRTKNSDLTAEKIVNEWPKENLEKIFKEYGGERYAKQIAEKICQKRQGKKINTTKQLVEVIRQAAPQKYFYGRIHFATRVFQALRITVNDELNNLSKALPQAVEILESGGRLAVISFHSLEDQIVKNFFRQLAKENKLKILTKKPIRPGQEEISQNPRSRSAKLRVAEKLEFRSLAF</sequence>
<evidence type="ECO:0000256" key="5">
    <source>
        <dbReference type="ARBA" id="ARBA00022691"/>
    </source>
</evidence>
<dbReference type="PIRSF" id="PIRSF004486">
    <property type="entry name" value="MraW"/>
    <property type="match status" value="1"/>
</dbReference>
<dbReference type="SUPFAM" id="SSF81799">
    <property type="entry name" value="Putative methyltransferase TM0872, insert domain"/>
    <property type="match status" value="1"/>
</dbReference>
<evidence type="ECO:0000256" key="6">
    <source>
        <dbReference type="HAMAP-Rule" id="MF_01007"/>
    </source>
</evidence>
<accession>A0A1G2FG86</accession>
<dbReference type="InterPro" id="IPR023397">
    <property type="entry name" value="SAM-dep_MeTrfase_MraW_recog"/>
</dbReference>
<dbReference type="STRING" id="1801997.A3J64_00995"/>
<dbReference type="GO" id="GO:0071424">
    <property type="term" value="F:rRNA (cytosine-N4-)-methyltransferase activity"/>
    <property type="evidence" value="ECO:0007669"/>
    <property type="project" value="UniProtKB-UniRule"/>
</dbReference>
<dbReference type="PANTHER" id="PTHR11265:SF0">
    <property type="entry name" value="12S RRNA N4-METHYLCYTIDINE METHYLTRANSFERASE"/>
    <property type="match status" value="1"/>
</dbReference>
<feature type="binding site" evidence="6">
    <location>
        <position position="109"/>
    </location>
    <ligand>
        <name>S-adenosyl-L-methionine</name>
        <dbReference type="ChEBI" id="CHEBI:59789"/>
    </ligand>
</feature>
<feature type="binding site" evidence="6">
    <location>
        <begin position="30"/>
        <end position="32"/>
    </location>
    <ligand>
        <name>S-adenosyl-L-methionine</name>
        <dbReference type="ChEBI" id="CHEBI:59789"/>
    </ligand>
</feature>
<dbReference type="HAMAP" id="MF_01007">
    <property type="entry name" value="16SrRNA_methyltr_H"/>
    <property type="match status" value="1"/>
</dbReference>
<gene>
    <name evidence="6" type="primary">rsmH</name>
    <name evidence="7" type="ORF">A3J64_00995</name>
</gene>
<name>A0A1G2FG86_9BACT</name>
<feature type="binding site" evidence="6">
    <location>
        <position position="50"/>
    </location>
    <ligand>
        <name>S-adenosyl-L-methionine</name>
        <dbReference type="ChEBI" id="CHEBI:59789"/>
    </ligand>
</feature>
<dbReference type="AlphaFoldDB" id="A0A1G2FG86"/>
<evidence type="ECO:0000256" key="4">
    <source>
        <dbReference type="ARBA" id="ARBA00022679"/>
    </source>
</evidence>
<keyword evidence="6" id="KW-0963">Cytoplasm</keyword>
<dbReference type="PANTHER" id="PTHR11265">
    <property type="entry name" value="S-ADENOSYL-METHYLTRANSFERASE MRAW"/>
    <property type="match status" value="1"/>
</dbReference>
<comment type="similarity">
    <text evidence="1 6">Belongs to the methyltransferase superfamily. RsmH family.</text>
</comment>
<keyword evidence="2 6" id="KW-0698">rRNA processing</keyword>
<dbReference type="Gene3D" id="1.10.150.170">
    <property type="entry name" value="Putative methyltransferase TM0872, insert domain"/>
    <property type="match status" value="1"/>
</dbReference>
<comment type="caution">
    <text evidence="7">The sequence shown here is derived from an EMBL/GenBank/DDBJ whole genome shotgun (WGS) entry which is preliminary data.</text>
</comment>
<evidence type="ECO:0000313" key="7">
    <source>
        <dbReference type="EMBL" id="OGZ36660.1"/>
    </source>
</evidence>
<dbReference type="GO" id="GO:0005737">
    <property type="term" value="C:cytoplasm"/>
    <property type="evidence" value="ECO:0007669"/>
    <property type="project" value="UniProtKB-SubCell"/>
</dbReference>
<dbReference type="EC" id="2.1.1.199" evidence="6"/>
<dbReference type="Gene3D" id="3.40.50.150">
    <property type="entry name" value="Vaccinia Virus protein VP39"/>
    <property type="match status" value="1"/>
</dbReference>
<protein>
    <recommendedName>
        <fullName evidence="6">Ribosomal RNA small subunit methyltransferase H</fullName>
        <ecNumber evidence="6">2.1.1.199</ecNumber>
    </recommendedName>
    <alternativeName>
        <fullName evidence="6">16S rRNA m(4)C1402 methyltransferase</fullName>
    </alternativeName>
    <alternativeName>
        <fullName evidence="6">rRNA (cytosine-N(4)-)-methyltransferase RsmH</fullName>
    </alternativeName>
</protein>
<organism evidence="7 8">
    <name type="scientific">Candidatus Portnoybacteria bacterium RIFCSPHIGHO2_12_FULL_38_9</name>
    <dbReference type="NCBI Taxonomy" id="1801997"/>
    <lineage>
        <taxon>Bacteria</taxon>
        <taxon>Candidatus Portnoyibacteriota</taxon>
    </lineage>
</organism>
<feature type="binding site" evidence="6">
    <location>
        <position position="102"/>
    </location>
    <ligand>
        <name>S-adenosyl-L-methionine</name>
        <dbReference type="ChEBI" id="CHEBI:59789"/>
    </ligand>
</feature>
<comment type="function">
    <text evidence="6">Specifically methylates the N4 position of cytidine in position 1402 (C1402) of 16S rRNA.</text>
</comment>
<proteinExistence type="inferred from homology"/>
<feature type="binding site" evidence="6">
    <location>
        <position position="75"/>
    </location>
    <ligand>
        <name>S-adenosyl-L-methionine</name>
        <dbReference type="ChEBI" id="CHEBI:59789"/>
    </ligand>
</feature>
<keyword evidence="3 6" id="KW-0489">Methyltransferase</keyword>
<reference evidence="7 8" key="1">
    <citation type="journal article" date="2016" name="Nat. Commun.">
        <title>Thousands of microbial genomes shed light on interconnected biogeochemical processes in an aquifer system.</title>
        <authorList>
            <person name="Anantharaman K."/>
            <person name="Brown C.T."/>
            <person name="Hug L.A."/>
            <person name="Sharon I."/>
            <person name="Castelle C.J."/>
            <person name="Probst A.J."/>
            <person name="Thomas B.C."/>
            <person name="Singh A."/>
            <person name="Wilkins M.J."/>
            <person name="Karaoz U."/>
            <person name="Brodie E.L."/>
            <person name="Williams K.H."/>
            <person name="Hubbard S.S."/>
            <person name="Banfield J.F."/>
        </authorList>
    </citation>
    <scope>NUCLEOTIDE SEQUENCE [LARGE SCALE GENOMIC DNA]</scope>
</reference>
<evidence type="ECO:0000256" key="1">
    <source>
        <dbReference type="ARBA" id="ARBA00010396"/>
    </source>
</evidence>
<evidence type="ECO:0000256" key="3">
    <source>
        <dbReference type="ARBA" id="ARBA00022603"/>
    </source>
</evidence>
<dbReference type="SUPFAM" id="SSF53335">
    <property type="entry name" value="S-adenosyl-L-methionine-dependent methyltransferases"/>
    <property type="match status" value="1"/>
</dbReference>
<comment type="catalytic activity">
    <reaction evidence="6">
        <text>cytidine(1402) in 16S rRNA + S-adenosyl-L-methionine = N(4)-methylcytidine(1402) in 16S rRNA + S-adenosyl-L-homocysteine + H(+)</text>
        <dbReference type="Rhea" id="RHEA:42928"/>
        <dbReference type="Rhea" id="RHEA-COMP:10286"/>
        <dbReference type="Rhea" id="RHEA-COMP:10287"/>
        <dbReference type="ChEBI" id="CHEBI:15378"/>
        <dbReference type="ChEBI" id="CHEBI:57856"/>
        <dbReference type="ChEBI" id="CHEBI:59789"/>
        <dbReference type="ChEBI" id="CHEBI:74506"/>
        <dbReference type="ChEBI" id="CHEBI:82748"/>
        <dbReference type="EC" id="2.1.1.199"/>
    </reaction>
</comment>
<evidence type="ECO:0000313" key="8">
    <source>
        <dbReference type="Proteomes" id="UP000177061"/>
    </source>
</evidence>
<evidence type="ECO:0000256" key="2">
    <source>
        <dbReference type="ARBA" id="ARBA00022552"/>
    </source>
</evidence>
<dbReference type="InterPro" id="IPR002903">
    <property type="entry name" value="RsmH"/>
</dbReference>
<dbReference type="Pfam" id="PF01795">
    <property type="entry name" value="Methyltransf_5"/>
    <property type="match status" value="1"/>
</dbReference>
<dbReference type="EMBL" id="MHNB01000024">
    <property type="protein sequence ID" value="OGZ36660.1"/>
    <property type="molecule type" value="Genomic_DNA"/>
</dbReference>
<dbReference type="GO" id="GO:0070475">
    <property type="term" value="P:rRNA base methylation"/>
    <property type="evidence" value="ECO:0007669"/>
    <property type="project" value="UniProtKB-UniRule"/>
</dbReference>
<dbReference type="NCBIfam" id="TIGR00006">
    <property type="entry name" value="16S rRNA (cytosine(1402)-N(4))-methyltransferase RsmH"/>
    <property type="match status" value="1"/>
</dbReference>
<dbReference type="Proteomes" id="UP000177061">
    <property type="component" value="Unassembled WGS sequence"/>
</dbReference>
<keyword evidence="4 6" id="KW-0808">Transferase</keyword>